<accession>A0A8J3TBA8</accession>
<reference evidence="6" key="1">
    <citation type="submission" date="2021-01" db="EMBL/GenBank/DDBJ databases">
        <title>Whole genome shotgun sequence of Planosporangium mesophilum NBRC 109066.</title>
        <authorList>
            <person name="Komaki H."/>
            <person name="Tamura T."/>
        </authorList>
    </citation>
    <scope>NUCLEOTIDE SEQUENCE</scope>
    <source>
        <strain evidence="6">NBRC 109066</strain>
    </source>
</reference>
<feature type="domain" description="PNPLA" evidence="5">
    <location>
        <begin position="6"/>
        <end position="196"/>
    </location>
</feature>
<comment type="caution">
    <text evidence="6">The sequence shown here is derived from an EMBL/GenBank/DDBJ whole genome shotgun (WGS) entry which is preliminary data.</text>
</comment>
<dbReference type="InterPro" id="IPR050301">
    <property type="entry name" value="NTE"/>
</dbReference>
<feature type="short sequence motif" description="DGA/G" evidence="4">
    <location>
        <begin position="183"/>
        <end position="185"/>
    </location>
</feature>
<keyword evidence="1 4" id="KW-0378">Hydrolase</keyword>
<dbReference type="RefSeq" id="WP_168114957.1">
    <property type="nucleotide sequence ID" value="NZ_BOON01000015.1"/>
</dbReference>
<dbReference type="InterPro" id="IPR016035">
    <property type="entry name" value="Acyl_Trfase/lysoPLipase"/>
</dbReference>
<dbReference type="PANTHER" id="PTHR14226">
    <property type="entry name" value="NEUROPATHY TARGET ESTERASE/SWISS CHEESE D.MELANOGASTER"/>
    <property type="match status" value="1"/>
</dbReference>
<dbReference type="GO" id="GO:0016787">
    <property type="term" value="F:hydrolase activity"/>
    <property type="evidence" value="ECO:0007669"/>
    <property type="project" value="UniProtKB-UniRule"/>
</dbReference>
<dbReference type="PANTHER" id="PTHR14226:SF57">
    <property type="entry name" value="BLR7027 PROTEIN"/>
    <property type="match status" value="1"/>
</dbReference>
<evidence type="ECO:0000259" key="5">
    <source>
        <dbReference type="PROSITE" id="PS51635"/>
    </source>
</evidence>
<protein>
    <submittedName>
        <fullName evidence="6">Patatin</fullName>
    </submittedName>
</protein>
<dbReference type="Proteomes" id="UP000599074">
    <property type="component" value="Unassembled WGS sequence"/>
</dbReference>
<feature type="active site" description="Nucleophile" evidence="4">
    <location>
        <position position="42"/>
    </location>
</feature>
<gene>
    <name evidence="6" type="ORF">Pme01_16140</name>
</gene>
<keyword evidence="7" id="KW-1185">Reference proteome</keyword>
<keyword evidence="2 4" id="KW-0442">Lipid degradation</keyword>
<comment type="caution">
    <text evidence="4">Lacks conserved residue(s) required for the propagation of feature annotation.</text>
</comment>
<dbReference type="AlphaFoldDB" id="A0A8J3TBA8"/>
<feature type="short sequence motif" description="GXSXG" evidence="4">
    <location>
        <begin position="40"/>
        <end position="44"/>
    </location>
</feature>
<evidence type="ECO:0000313" key="6">
    <source>
        <dbReference type="EMBL" id="GII22017.1"/>
    </source>
</evidence>
<dbReference type="GO" id="GO:0016042">
    <property type="term" value="P:lipid catabolic process"/>
    <property type="evidence" value="ECO:0007669"/>
    <property type="project" value="UniProtKB-UniRule"/>
</dbReference>
<evidence type="ECO:0000313" key="7">
    <source>
        <dbReference type="Proteomes" id="UP000599074"/>
    </source>
</evidence>
<dbReference type="Gene3D" id="3.40.1090.10">
    <property type="entry name" value="Cytosolic phospholipase A2 catalytic domain"/>
    <property type="match status" value="2"/>
</dbReference>
<dbReference type="PROSITE" id="PS51635">
    <property type="entry name" value="PNPLA"/>
    <property type="match status" value="1"/>
</dbReference>
<dbReference type="EMBL" id="BOON01000015">
    <property type="protein sequence ID" value="GII22017.1"/>
    <property type="molecule type" value="Genomic_DNA"/>
</dbReference>
<name>A0A8J3TBA8_9ACTN</name>
<feature type="active site" description="Proton acceptor" evidence="4">
    <location>
        <position position="183"/>
    </location>
</feature>
<dbReference type="Pfam" id="PF01734">
    <property type="entry name" value="Patatin"/>
    <property type="match status" value="1"/>
</dbReference>
<dbReference type="SUPFAM" id="SSF52151">
    <property type="entry name" value="FabD/lysophospholipase-like"/>
    <property type="match status" value="1"/>
</dbReference>
<organism evidence="6 7">
    <name type="scientific">Planosporangium mesophilum</name>
    <dbReference type="NCBI Taxonomy" id="689768"/>
    <lineage>
        <taxon>Bacteria</taxon>
        <taxon>Bacillati</taxon>
        <taxon>Actinomycetota</taxon>
        <taxon>Actinomycetes</taxon>
        <taxon>Micromonosporales</taxon>
        <taxon>Micromonosporaceae</taxon>
        <taxon>Planosporangium</taxon>
    </lineage>
</organism>
<evidence type="ECO:0000256" key="4">
    <source>
        <dbReference type="PROSITE-ProRule" id="PRU01161"/>
    </source>
</evidence>
<evidence type="ECO:0000256" key="2">
    <source>
        <dbReference type="ARBA" id="ARBA00022963"/>
    </source>
</evidence>
<dbReference type="InterPro" id="IPR002641">
    <property type="entry name" value="PNPLA_dom"/>
</dbReference>
<evidence type="ECO:0000256" key="1">
    <source>
        <dbReference type="ARBA" id="ARBA00022801"/>
    </source>
</evidence>
<proteinExistence type="predicted"/>
<evidence type="ECO:0000256" key="3">
    <source>
        <dbReference type="ARBA" id="ARBA00023098"/>
    </source>
</evidence>
<keyword evidence="3 4" id="KW-0443">Lipid metabolism</keyword>
<sequence length="274" mass="28470">MSSALVLGGGGITGIAWEVGVLQGLRRGGVDLTTADLVVGTSAGSIVGTMVASGVDLDAAVKIQREEQEQKSSRIDIKFAMRAFAILRDPSLDPLEARARVGALALSVDLGDPDRQVKWFAARMPQQEWPERRLVITGVDAETGEFVTWDRDSGAPLVRAVAASCAVPCVFPPVEINGRRYIDGGVRSGTNADLAAGCDKIVVIAPMADSPIGAPLTELDALRETAKVVVVKPDAGALRAIGPNVLDASRRVAALEAGLAQGAALAREGAVQLS</sequence>